<feature type="signal peptide" evidence="1">
    <location>
        <begin position="1"/>
        <end position="19"/>
    </location>
</feature>
<feature type="chain" id="PRO_5009258225" evidence="1">
    <location>
        <begin position="20"/>
        <end position="375"/>
    </location>
</feature>
<dbReference type="InterPro" id="IPR011990">
    <property type="entry name" value="TPR-like_helical_dom_sf"/>
</dbReference>
<accession>A0A1H1QZJ7</accession>
<organism evidence="3 4">
    <name type="scientific">Halopseudomonas xinjiangensis</name>
    <dbReference type="NCBI Taxonomy" id="487184"/>
    <lineage>
        <taxon>Bacteria</taxon>
        <taxon>Pseudomonadati</taxon>
        <taxon>Pseudomonadota</taxon>
        <taxon>Gammaproteobacteria</taxon>
        <taxon>Pseudomonadales</taxon>
        <taxon>Pseudomonadaceae</taxon>
        <taxon>Halopseudomonas</taxon>
    </lineage>
</organism>
<dbReference type="Gene3D" id="1.25.40.10">
    <property type="entry name" value="Tetratricopeptide repeat domain"/>
    <property type="match status" value="1"/>
</dbReference>
<dbReference type="Pfam" id="PF14559">
    <property type="entry name" value="TPR_19"/>
    <property type="match status" value="1"/>
</dbReference>
<proteinExistence type="predicted"/>
<reference evidence="4" key="1">
    <citation type="submission" date="2016-10" db="EMBL/GenBank/DDBJ databases">
        <authorList>
            <person name="Varghese N."/>
            <person name="Submissions S."/>
        </authorList>
    </citation>
    <scope>NUCLEOTIDE SEQUENCE [LARGE SCALE GENOMIC DNA]</scope>
    <source>
        <strain evidence="4">NRRL B-51270</strain>
    </source>
</reference>
<evidence type="ECO:0000313" key="4">
    <source>
        <dbReference type="Proteomes" id="UP000243207"/>
    </source>
</evidence>
<dbReference type="InterPro" id="IPR030887">
    <property type="entry name" value="Beta-barrel_YaiO"/>
</dbReference>
<dbReference type="Pfam" id="PF19413">
    <property type="entry name" value="YaiO"/>
    <property type="match status" value="1"/>
</dbReference>
<evidence type="ECO:0000313" key="3">
    <source>
        <dbReference type="EMBL" id="SDS28189.1"/>
    </source>
</evidence>
<name>A0A1H1QZJ7_9GAMM</name>
<evidence type="ECO:0000259" key="2">
    <source>
        <dbReference type="Pfam" id="PF19413"/>
    </source>
</evidence>
<feature type="domain" description="YaiO beta-barrel" evidence="2">
    <location>
        <begin position="150"/>
        <end position="318"/>
    </location>
</feature>
<dbReference type="OrthoDB" id="6238061at2"/>
<keyword evidence="1" id="KW-0732">Signal</keyword>
<dbReference type="Proteomes" id="UP000243207">
    <property type="component" value="Chromosome I"/>
</dbReference>
<sequence>MIYRSTLLLLVIFAGPVGADVQQARTQVDADNLAAARATLEQQLRSQPDDQSVRFLLARVLAWQGETAAAIPLLEQLSRETPGNADYLLALGQAQLWDGQVHAAIATLEAAAFIAPDYPDIDNAMRQARMALSAPSNRITLSQRSARRRHELEVSLRQDWLDSGFDNWRRQRLDYFSTQAEGIAWYGALLREQRFGEWDEGVEAGAVFTLDQNWSLQPEIGYQFSPFFLPDWYADLRLQRSLAKGFLAAASLRRTEYATSRVERIGLTAERYWDAWRGSYTLNVSDVSNAGTPVGHNASLDYYYAGLSYAGLRLTTGEEEAIEGSQLFTSSVRAMGLQGRHWFEPDWALSWELGHHEQGDYYTRRWLQIGLRHAF</sequence>
<dbReference type="AlphaFoldDB" id="A0A1H1QZJ7"/>
<protein>
    <submittedName>
        <fullName evidence="3">Outer membrane protein, YaiO family</fullName>
    </submittedName>
</protein>
<keyword evidence="4" id="KW-1185">Reference proteome</keyword>
<dbReference type="RefSeq" id="WP_093392329.1">
    <property type="nucleotide sequence ID" value="NZ_LT629736.1"/>
</dbReference>
<evidence type="ECO:0000256" key="1">
    <source>
        <dbReference type="SAM" id="SignalP"/>
    </source>
</evidence>
<dbReference type="EMBL" id="LT629736">
    <property type="protein sequence ID" value="SDS28189.1"/>
    <property type="molecule type" value="Genomic_DNA"/>
</dbReference>
<gene>
    <name evidence="3" type="ORF">SAMN05216421_1237</name>
</gene>
<dbReference type="NCBIfam" id="TIGR04390">
    <property type="entry name" value="OMP_YaiO_dom"/>
    <property type="match status" value="1"/>
</dbReference>
<dbReference type="SUPFAM" id="SSF48452">
    <property type="entry name" value="TPR-like"/>
    <property type="match status" value="1"/>
</dbReference>
<dbReference type="STRING" id="487184.SAMN05216421_1237"/>